<evidence type="ECO:0008006" key="3">
    <source>
        <dbReference type="Google" id="ProtNLM"/>
    </source>
</evidence>
<dbReference type="RefSeq" id="WP_020042034.1">
    <property type="nucleotide sequence ID" value="NZ_KE557274.1"/>
</dbReference>
<evidence type="ECO:0000313" key="1">
    <source>
        <dbReference type="EMBL" id="EPX83463.1"/>
    </source>
</evidence>
<protein>
    <recommendedName>
        <fullName evidence="3">Phage protein</fullName>
    </recommendedName>
</protein>
<proteinExistence type="predicted"/>
<name>S9QV20_9RHOB</name>
<reference evidence="2" key="1">
    <citation type="journal article" date="2014" name="Stand. Genomic Sci.">
        <title>Genome sequence of the exopolysaccharide-producing Salipiger mucosus type strain (DSM 16094(T)), a moderately halophilic member of the Roseobacter clade.</title>
        <authorList>
            <person name="Riedel T."/>
            <person name="Spring S."/>
            <person name="Fiebig A."/>
            <person name="Petersen J."/>
            <person name="Kyrpides N.C."/>
            <person name="Goker M."/>
            <person name="Klenk H.P."/>
        </authorList>
    </citation>
    <scope>NUCLEOTIDE SEQUENCE [LARGE SCALE GENOMIC DNA]</scope>
    <source>
        <strain evidence="2">DSM 16094</strain>
    </source>
</reference>
<dbReference type="Proteomes" id="UP000015347">
    <property type="component" value="Unassembled WGS sequence"/>
</dbReference>
<keyword evidence="2" id="KW-1185">Reference proteome</keyword>
<dbReference type="EMBL" id="APVH01000015">
    <property type="protein sequence ID" value="EPX83463.1"/>
    <property type="molecule type" value="Genomic_DNA"/>
</dbReference>
<comment type="caution">
    <text evidence="1">The sequence shown here is derived from an EMBL/GenBank/DDBJ whole genome shotgun (WGS) entry which is preliminary data.</text>
</comment>
<gene>
    <name evidence="1" type="ORF">Salmuc_02071</name>
</gene>
<dbReference type="HOGENOM" id="CLU_1554190_0_0_5"/>
<organism evidence="1 2">
    <name type="scientific">Salipiger mucosus DSM 16094</name>
    <dbReference type="NCBI Taxonomy" id="1123237"/>
    <lineage>
        <taxon>Bacteria</taxon>
        <taxon>Pseudomonadati</taxon>
        <taxon>Pseudomonadota</taxon>
        <taxon>Alphaproteobacteria</taxon>
        <taxon>Rhodobacterales</taxon>
        <taxon>Roseobacteraceae</taxon>
        <taxon>Salipiger</taxon>
    </lineage>
</organism>
<dbReference type="OrthoDB" id="983041at2"/>
<dbReference type="eggNOG" id="ENOG50331RJ">
    <property type="taxonomic scope" value="Bacteria"/>
</dbReference>
<sequence>MTKKTTSPDADLSSIEAVLSGDADISYRQGYVVLSTRRFQEILNERDRLLAEARAQIATAGAGECANNLDPIFHEVDDECRRQVEVEGWTAENDDRYFAGRLAAAGGTYALQAADTLMGRPAPEREIPRTWSMDPKAWKPKDARRDLIRALALGVAELKRMQRAETPAARKH</sequence>
<evidence type="ECO:0000313" key="2">
    <source>
        <dbReference type="Proteomes" id="UP000015347"/>
    </source>
</evidence>
<accession>S9QV20</accession>
<dbReference type="AlphaFoldDB" id="S9QV20"/>
<dbReference type="STRING" id="1123237.Salmuc_02071"/>